<evidence type="ECO:0000313" key="1">
    <source>
        <dbReference type="Ensembl" id="ENSHHUP00000002329.1"/>
    </source>
</evidence>
<reference evidence="1" key="2">
    <citation type="submission" date="2025-08" db="UniProtKB">
        <authorList>
            <consortium name="Ensembl"/>
        </authorList>
    </citation>
    <scope>IDENTIFICATION</scope>
</reference>
<organism evidence="1 2">
    <name type="scientific">Hucho hucho</name>
    <name type="common">huchen</name>
    <dbReference type="NCBI Taxonomy" id="62062"/>
    <lineage>
        <taxon>Eukaryota</taxon>
        <taxon>Metazoa</taxon>
        <taxon>Chordata</taxon>
        <taxon>Craniata</taxon>
        <taxon>Vertebrata</taxon>
        <taxon>Euteleostomi</taxon>
        <taxon>Actinopterygii</taxon>
        <taxon>Neopterygii</taxon>
        <taxon>Teleostei</taxon>
        <taxon>Protacanthopterygii</taxon>
        <taxon>Salmoniformes</taxon>
        <taxon>Salmonidae</taxon>
        <taxon>Salmoninae</taxon>
        <taxon>Hucho</taxon>
    </lineage>
</organism>
<dbReference type="AlphaFoldDB" id="A0A4W5JRC6"/>
<sequence>MDVLVETIYSNGSMRITLPGTNCTASGSVTPLSMNLLDSLTVHARMSPCPTCSCPMPGASVTLCWRSSATICPTSSPTTASSCSATCTRWPQCPRPTRTSFTFGK</sequence>
<reference evidence="2" key="1">
    <citation type="submission" date="2018-06" db="EMBL/GenBank/DDBJ databases">
        <title>Genome assembly of Danube salmon.</title>
        <authorList>
            <person name="Macqueen D.J."/>
            <person name="Gundappa M.K."/>
        </authorList>
    </citation>
    <scope>NUCLEOTIDE SEQUENCE [LARGE SCALE GENOMIC DNA]</scope>
</reference>
<dbReference type="Ensembl" id="ENSHHUT00000002404.1">
    <property type="protein sequence ID" value="ENSHHUP00000002329.1"/>
    <property type="gene ID" value="ENSHHUG00000001503.1"/>
</dbReference>
<accession>A0A4W5JRC6</accession>
<name>A0A4W5JRC6_9TELE</name>
<proteinExistence type="predicted"/>
<keyword evidence="2" id="KW-1185">Reference proteome</keyword>
<dbReference type="STRING" id="62062.ENSHHUP00000002329"/>
<dbReference type="InterPro" id="IPR021629">
    <property type="entry name" value="Mediator_Med23"/>
</dbReference>
<reference evidence="1" key="3">
    <citation type="submission" date="2025-09" db="UniProtKB">
        <authorList>
            <consortium name="Ensembl"/>
        </authorList>
    </citation>
    <scope>IDENTIFICATION</scope>
</reference>
<protein>
    <submittedName>
        <fullName evidence="1">Uncharacterized protein</fullName>
    </submittedName>
</protein>
<dbReference type="Pfam" id="PF11573">
    <property type="entry name" value="Med23"/>
    <property type="match status" value="1"/>
</dbReference>
<dbReference type="Proteomes" id="UP000314982">
    <property type="component" value="Unassembled WGS sequence"/>
</dbReference>
<evidence type="ECO:0000313" key="2">
    <source>
        <dbReference type="Proteomes" id="UP000314982"/>
    </source>
</evidence>